<keyword evidence="2" id="KW-0808">Transferase</keyword>
<dbReference type="OrthoDB" id="9155960at2"/>
<dbReference type="Proteomes" id="UP000364291">
    <property type="component" value="Unassembled WGS sequence"/>
</dbReference>
<dbReference type="KEGG" id="papi:SG18_14785"/>
<protein>
    <submittedName>
        <fullName evidence="5">3-keto-5-aminohexanoate cleavage protein</fullName>
    </submittedName>
</protein>
<dbReference type="RefSeq" id="WP_042114962.1">
    <property type="nucleotide sequence ID" value="NZ_CABPSX010000007.1"/>
</dbReference>
<dbReference type="InterPro" id="IPR013785">
    <property type="entry name" value="Aldolase_TIM"/>
</dbReference>
<proteinExistence type="predicted"/>
<gene>
    <name evidence="5" type="ORF">PAP18089_03477</name>
</gene>
<name>A0A5E5P7D8_9BURK</name>
<reference evidence="5 6" key="1">
    <citation type="submission" date="2019-08" db="EMBL/GenBank/DDBJ databases">
        <authorList>
            <person name="Peeters C."/>
        </authorList>
    </citation>
    <scope>NUCLEOTIDE SEQUENCE [LARGE SCALE GENOMIC DNA]</scope>
    <source>
        <strain evidence="5 6">LMG 18089</strain>
    </source>
</reference>
<evidence type="ECO:0000313" key="6">
    <source>
        <dbReference type="Proteomes" id="UP000364291"/>
    </source>
</evidence>
<accession>A0A5E5P7D8</accession>
<dbReference type="InterPro" id="IPR008567">
    <property type="entry name" value="BKACE"/>
</dbReference>
<evidence type="ECO:0000256" key="4">
    <source>
        <dbReference type="ARBA" id="ARBA00022833"/>
    </source>
</evidence>
<dbReference type="GO" id="GO:0046872">
    <property type="term" value="F:metal ion binding"/>
    <property type="evidence" value="ECO:0007669"/>
    <property type="project" value="UniProtKB-KW"/>
</dbReference>
<keyword evidence="4" id="KW-0862">Zinc</keyword>
<dbReference type="EMBL" id="CABPSX010000007">
    <property type="protein sequence ID" value="VVG72481.1"/>
    <property type="molecule type" value="Genomic_DNA"/>
</dbReference>
<dbReference type="GO" id="GO:0043720">
    <property type="term" value="F:3-keto-5-aminohexanoate cleavage activity"/>
    <property type="evidence" value="ECO:0007669"/>
    <property type="project" value="InterPro"/>
</dbReference>
<dbReference type="PANTHER" id="PTHR37418:SF2">
    <property type="entry name" value="3-KETO-5-AMINOHEXANOATE CLEAVAGE ENZYME"/>
    <property type="match status" value="1"/>
</dbReference>
<comment type="cofactor">
    <cofactor evidence="1">
        <name>Zn(2+)</name>
        <dbReference type="ChEBI" id="CHEBI:29105"/>
    </cofactor>
</comment>
<evidence type="ECO:0000313" key="5">
    <source>
        <dbReference type="EMBL" id="VVG72481.1"/>
    </source>
</evidence>
<dbReference type="AlphaFoldDB" id="A0A5E5P7D8"/>
<organism evidence="5 6">
    <name type="scientific">Pandoraea apista</name>
    <dbReference type="NCBI Taxonomy" id="93218"/>
    <lineage>
        <taxon>Bacteria</taxon>
        <taxon>Pseudomonadati</taxon>
        <taxon>Pseudomonadota</taxon>
        <taxon>Betaproteobacteria</taxon>
        <taxon>Burkholderiales</taxon>
        <taxon>Burkholderiaceae</taxon>
        <taxon>Pandoraea</taxon>
    </lineage>
</organism>
<dbReference type="Pfam" id="PF05853">
    <property type="entry name" value="BKACE"/>
    <property type="match status" value="1"/>
</dbReference>
<evidence type="ECO:0000256" key="1">
    <source>
        <dbReference type="ARBA" id="ARBA00001947"/>
    </source>
</evidence>
<dbReference type="Gene3D" id="3.20.20.70">
    <property type="entry name" value="Aldolase class I"/>
    <property type="match status" value="1"/>
</dbReference>
<keyword evidence="3" id="KW-0479">Metal-binding</keyword>
<evidence type="ECO:0000256" key="3">
    <source>
        <dbReference type="ARBA" id="ARBA00022723"/>
    </source>
</evidence>
<sequence length="309" mass="33826">MANKKVIVLVAPTGGMAFKSQNPHLPTQPDEIARDVYDCYNAGASVAAIHARLPNDMATCNADIYRAINSRIRDKCDIVINNSTGGGIHGDMVKAFEDGLMDTVWEERLKGMDAGAEMCTLDACTMNATFNGTEVLLNTPPSRCRALAEGMKQRGIKPEWEVFNPAHIMQDVTSLIEQGFDEPPYIINMVLNAHRGFQNAMPYTPRVLQSMVDLLPKDSVFCVSGIGPAQLPAGINALLLGGAIIRVGLEDNLYYRQGELTTNVALVERTVRLLREMDYDVATPAEARLMLGLPRKDTTARPEFSMAPV</sequence>
<evidence type="ECO:0000256" key="2">
    <source>
        <dbReference type="ARBA" id="ARBA00022679"/>
    </source>
</evidence>
<dbReference type="PANTHER" id="PTHR37418">
    <property type="entry name" value="3-KETO-5-AMINOHEXANOATE CLEAVAGE ENZYME-RELATED"/>
    <property type="match status" value="1"/>
</dbReference>